<feature type="non-terminal residue" evidence="4">
    <location>
        <position position="1"/>
    </location>
</feature>
<dbReference type="GO" id="GO:0005615">
    <property type="term" value="C:extracellular space"/>
    <property type="evidence" value="ECO:0007669"/>
    <property type="project" value="TreeGrafter"/>
</dbReference>
<dbReference type="InterPro" id="IPR001846">
    <property type="entry name" value="VWF_type-D"/>
</dbReference>
<proteinExistence type="predicted"/>
<dbReference type="OrthoDB" id="160294at2759"/>
<evidence type="ECO:0000259" key="3">
    <source>
        <dbReference type="PROSITE" id="PS51233"/>
    </source>
</evidence>
<dbReference type="EMBL" id="KL305135">
    <property type="protein sequence ID" value="KFP51982.1"/>
    <property type="molecule type" value="Genomic_DNA"/>
</dbReference>
<evidence type="ECO:0000313" key="5">
    <source>
        <dbReference type="Proteomes" id="UP000053745"/>
    </source>
</evidence>
<keyword evidence="2" id="KW-0325">Glycoprotein</keyword>
<feature type="domain" description="VWFD" evidence="3">
    <location>
        <begin position="1"/>
        <end position="110"/>
    </location>
</feature>
<accession>A0A091L7Z3</accession>
<name>A0A091L7Z3_CATAU</name>
<dbReference type="GO" id="GO:0031012">
    <property type="term" value="C:extracellular matrix"/>
    <property type="evidence" value="ECO:0007669"/>
    <property type="project" value="TreeGrafter"/>
</dbReference>
<dbReference type="InterPro" id="IPR050780">
    <property type="entry name" value="Mucin_vWF_Thrombospondin_sf"/>
</dbReference>
<keyword evidence="1" id="KW-1015">Disulfide bond</keyword>
<evidence type="ECO:0000313" key="4">
    <source>
        <dbReference type="EMBL" id="KFP51982.1"/>
    </source>
</evidence>
<dbReference type="PROSITE" id="PS51233">
    <property type="entry name" value="VWFD"/>
    <property type="match status" value="1"/>
</dbReference>
<organism evidence="4 5">
    <name type="scientific">Cathartes aura</name>
    <name type="common">Turkey vulture</name>
    <name type="synonym">Vultur aura</name>
    <dbReference type="NCBI Taxonomy" id="43455"/>
    <lineage>
        <taxon>Eukaryota</taxon>
        <taxon>Metazoa</taxon>
        <taxon>Chordata</taxon>
        <taxon>Craniata</taxon>
        <taxon>Vertebrata</taxon>
        <taxon>Euteleostomi</taxon>
        <taxon>Archelosauria</taxon>
        <taxon>Archosauria</taxon>
        <taxon>Dinosauria</taxon>
        <taxon>Saurischia</taxon>
        <taxon>Theropoda</taxon>
        <taxon>Coelurosauria</taxon>
        <taxon>Aves</taxon>
        <taxon>Neognathae</taxon>
        <taxon>Neoaves</taxon>
        <taxon>Telluraves</taxon>
        <taxon>Accipitrimorphae</taxon>
        <taxon>Accipitriformes</taxon>
        <taxon>Cathartidae</taxon>
        <taxon>Cathartes</taxon>
    </lineage>
</organism>
<gene>
    <name evidence="4" type="ORF">N323_09769</name>
</gene>
<evidence type="ECO:0000256" key="1">
    <source>
        <dbReference type="ARBA" id="ARBA00023157"/>
    </source>
</evidence>
<evidence type="ECO:0000256" key="2">
    <source>
        <dbReference type="ARBA" id="ARBA00023180"/>
    </source>
</evidence>
<reference evidence="4 5" key="1">
    <citation type="submission" date="2014-04" db="EMBL/GenBank/DDBJ databases">
        <title>Genome evolution of avian class.</title>
        <authorList>
            <person name="Zhang G."/>
            <person name="Li C."/>
        </authorList>
    </citation>
    <scope>NUCLEOTIDE SEQUENCE [LARGE SCALE GENOMIC DNA]</scope>
    <source>
        <strain evidence="4">BGI_N323</strain>
    </source>
</reference>
<dbReference type="PANTHER" id="PTHR11339:SF408">
    <property type="entry name" value="MUCIN-5B"/>
    <property type="match status" value="1"/>
</dbReference>
<protein>
    <recommendedName>
        <fullName evidence="3">VWFD domain-containing protein</fullName>
    </recommendedName>
</protein>
<sequence length="110" mass="12379">HFKTFDGDIFSFPGLCNYVFASHCNAPYEDFNIQIRRIVVENAPTINRITMKLEGVAAELTKDVVMINSNSVQLPYSQSGIMIEKSSIYVKVASKMGIVLMWNEDDSILV</sequence>
<dbReference type="Pfam" id="PF00094">
    <property type="entry name" value="VWD"/>
    <property type="match status" value="1"/>
</dbReference>
<dbReference type="AlphaFoldDB" id="A0A091L7Z3"/>
<dbReference type="Proteomes" id="UP000053745">
    <property type="component" value="Unassembled WGS sequence"/>
</dbReference>
<keyword evidence="5" id="KW-1185">Reference proteome</keyword>
<dbReference type="PANTHER" id="PTHR11339">
    <property type="entry name" value="EXTRACELLULAR MATRIX GLYCOPROTEIN RELATED"/>
    <property type="match status" value="1"/>
</dbReference>
<feature type="non-terminal residue" evidence="4">
    <location>
        <position position="110"/>
    </location>
</feature>